<dbReference type="InterPro" id="IPR026055">
    <property type="entry name" value="FAR"/>
</dbReference>
<keyword evidence="1" id="KW-0443">Lipid metabolism</keyword>
<comment type="similarity">
    <text evidence="1">Belongs to the fatty acyl-CoA reductase family.</text>
</comment>
<feature type="domain" description="Thioester reductase (TE)" evidence="2">
    <location>
        <begin position="3"/>
        <end position="141"/>
    </location>
</feature>
<organism evidence="3 4">
    <name type="scientific">Timema podura</name>
    <name type="common">Walking stick</name>
    <dbReference type="NCBI Taxonomy" id="61482"/>
    <lineage>
        <taxon>Eukaryota</taxon>
        <taxon>Metazoa</taxon>
        <taxon>Ecdysozoa</taxon>
        <taxon>Arthropoda</taxon>
        <taxon>Hexapoda</taxon>
        <taxon>Insecta</taxon>
        <taxon>Pterygota</taxon>
        <taxon>Neoptera</taxon>
        <taxon>Polyneoptera</taxon>
        <taxon>Phasmatodea</taxon>
        <taxon>Timematodea</taxon>
        <taxon>Timematoidea</taxon>
        <taxon>Timematidae</taxon>
        <taxon>Timema</taxon>
    </lineage>
</organism>
<dbReference type="EMBL" id="CAJPIN010007309">
    <property type="protein sequence ID" value="CAG2058434.1"/>
    <property type="molecule type" value="Genomic_DNA"/>
</dbReference>
<gene>
    <name evidence="3" type="ORF">TPAB3V08_LOCUS5404</name>
</gene>
<dbReference type="Gene3D" id="3.40.50.720">
    <property type="entry name" value="NAD(P)-binding Rossmann-like Domain"/>
    <property type="match status" value="1"/>
</dbReference>
<comment type="catalytic activity">
    <reaction evidence="1">
        <text>a long-chain fatty acyl-CoA + 2 NADPH + 2 H(+) = a long-chain primary fatty alcohol + 2 NADP(+) + CoA</text>
        <dbReference type="Rhea" id="RHEA:52716"/>
        <dbReference type="ChEBI" id="CHEBI:15378"/>
        <dbReference type="ChEBI" id="CHEBI:57287"/>
        <dbReference type="ChEBI" id="CHEBI:57783"/>
        <dbReference type="ChEBI" id="CHEBI:58349"/>
        <dbReference type="ChEBI" id="CHEBI:77396"/>
        <dbReference type="ChEBI" id="CHEBI:83139"/>
        <dbReference type="EC" id="1.2.1.84"/>
    </reaction>
</comment>
<dbReference type="Pfam" id="PF07993">
    <property type="entry name" value="NAD_binding_4"/>
    <property type="match status" value="1"/>
</dbReference>
<reference evidence="3" key="1">
    <citation type="submission" date="2021-03" db="EMBL/GenBank/DDBJ databases">
        <authorList>
            <person name="Tran Van P."/>
        </authorList>
    </citation>
    <scope>NUCLEOTIDE SEQUENCE</scope>
</reference>
<sequence>MFALVHVSTAYCHCDREIVQEVIYPGKHDPHKILDTVAWMPDHILEEITPKIVSGQPNTYAFSKNLSEKLVAEYASKIPMGIARPSIVTGTWKEPMPGWVDNLNGPTGIMIGAGKGVIRSMHCKPNYNGDFMPVDITVNTIIAMAWKIANTRWSEAAFSWRESGKPLRKKPPPVHQTEIRTSISPSSAVWFNTILTPPRRKFVQFRHWVRIGADQLMKQPVHEMGNIFAQFVEWSRGQASLRFD</sequence>
<dbReference type="PANTHER" id="PTHR11011">
    <property type="entry name" value="MALE STERILITY PROTEIN 2-RELATED"/>
    <property type="match status" value="1"/>
</dbReference>
<dbReference type="EC" id="1.2.1.84" evidence="1"/>
<keyword evidence="1" id="KW-0521">NADP</keyword>
<accession>A0ABN7NVY1</accession>
<dbReference type="InterPro" id="IPR036291">
    <property type="entry name" value="NAD(P)-bd_dom_sf"/>
</dbReference>
<keyword evidence="1" id="KW-0444">Lipid biosynthesis</keyword>
<name>A0ABN7NVY1_TIMPD</name>
<evidence type="ECO:0000256" key="1">
    <source>
        <dbReference type="RuleBase" id="RU363097"/>
    </source>
</evidence>
<dbReference type="Proteomes" id="UP001153148">
    <property type="component" value="Unassembled WGS sequence"/>
</dbReference>
<evidence type="ECO:0000313" key="4">
    <source>
        <dbReference type="Proteomes" id="UP001153148"/>
    </source>
</evidence>
<keyword evidence="4" id="KW-1185">Reference proteome</keyword>
<proteinExistence type="inferred from homology"/>
<comment type="function">
    <text evidence="1">Catalyzes the reduction of fatty acyl-CoA to fatty alcohols.</text>
</comment>
<evidence type="ECO:0000313" key="3">
    <source>
        <dbReference type="EMBL" id="CAG2058434.1"/>
    </source>
</evidence>
<dbReference type="PANTHER" id="PTHR11011:SF116">
    <property type="entry name" value="FATTY ACYL-COA REDUCTASE CG5065-RELATED"/>
    <property type="match status" value="1"/>
</dbReference>
<comment type="caution">
    <text evidence="3">The sequence shown here is derived from an EMBL/GenBank/DDBJ whole genome shotgun (WGS) entry which is preliminary data.</text>
</comment>
<keyword evidence="1" id="KW-0560">Oxidoreductase</keyword>
<dbReference type="SUPFAM" id="SSF51735">
    <property type="entry name" value="NAD(P)-binding Rossmann-fold domains"/>
    <property type="match status" value="1"/>
</dbReference>
<protein>
    <recommendedName>
        <fullName evidence="1">Fatty acyl-CoA reductase</fullName>
        <ecNumber evidence="1">1.2.1.84</ecNumber>
    </recommendedName>
</protein>
<dbReference type="InterPro" id="IPR013120">
    <property type="entry name" value="FAR_NAD-bd"/>
</dbReference>
<evidence type="ECO:0000259" key="2">
    <source>
        <dbReference type="Pfam" id="PF07993"/>
    </source>
</evidence>